<evidence type="ECO:0000256" key="3">
    <source>
        <dbReference type="ARBA" id="ARBA00023170"/>
    </source>
</evidence>
<evidence type="ECO:0000313" key="8">
    <source>
        <dbReference type="RefSeq" id="XP_022720778.1"/>
    </source>
</evidence>
<keyword evidence="4" id="KW-1133">Transmembrane helix</keyword>
<dbReference type="InterPro" id="IPR001245">
    <property type="entry name" value="Ser-Thr/Tyr_kinase_cat_dom"/>
</dbReference>
<dbReference type="GO" id="GO:0016020">
    <property type="term" value="C:membrane"/>
    <property type="evidence" value="ECO:0007669"/>
    <property type="project" value="UniProtKB-SubCell"/>
</dbReference>
<evidence type="ECO:0000256" key="2">
    <source>
        <dbReference type="ARBA" id="ARBA00022729"/>
    </source>
</evidence>
<keyword evidence="7" id="KW-1185">Reference proteome</keyword>
<proteinExistence type="predicted"/>
<dbReference type="GO" id="GO:0005524">
    <property type="term" value="F:ATP binding"/>
    <property type="evidence" value="ECO:0007669"/>
    <property type="project" value="InterPro"/>
</dbReference>
<dbReference type="AlphaFoldDB" id="A0A6P5WY21"/>
<evidence type="ECO:0000256" key="1">
    <source>
        <dbReference type="ARBA" id="ARBA00004479"/>
    </source>
</evidence>
<keyword evidence="2 5" id="KW-0732">Signal</keyword>
<organism evidence="7 8">
    <name type="scientific">Durio zibethinus</name>
    <name type="common">Durian</name>
    <dbReference type="NCBI Taxonomy" id="66656"/>
    <lineage>
        <taxon>Eukaryota</taxon>
        <taxon>Viridiplantae</taxon>
        <taxon>Streptophyta</taxon>
        <taxon>Embryophyta</taxon>
        <taxon>Tracheophyta</taxon>
        <taxon>Spermatophyta</taxon>
        <taxon>Magnoliopsida</taxon>
        <taxon>eudicotyledons</taxon>
        <taxon>Gunneridae</taxon>
        <taxon>Pentapetalae</taxon>
        <taxon>rosids</taxon>
        <taxon>malvids</taxon>
        <taxon>Malvales</taxon>
        <taxon>Malvaceae</taxon>
        <taxon>Helicteroideae</taxon>
        <taxon>Durio</taxon>
    </lineage>
</organism>
<protein>
    <submittedName>
        <fullName evidence="8">Probable LRR receptor-like serine/threonine-protein kinase At2g23950</fullName>
    </submittedName>
</protein>
<comment type="subcellular location">
    <subcellularLocation>
        <location evidence="1">Membrane</location>
        <topology evidence="1">Single-pass type I membrane protein</topology>
    </subcellularLocation>
</comment>
<dbReference type="Gene3D" id="1.10.510.10">
    <property type="entry name" value="Transferase(Phosphotransferase) domain 1"/>
    <property type="match status" value="1"/>
</dbReference>
<dbReference type="SUPFAM" id="SSF52058">
    <property type="entry name" value="L domain-like"/>
    <property type="match status" value="1"/>
</dbReference>
<dbReference type="PANTHER" id="PTHR48053:SF71">
    <property type="entry name" value="LEUCINE RICH REPEAT FAMILY PROTEIN, EXPRESSED"/>
    <property type="match status" value="1"/>
</dbReference>
<dbReference type="InterPro" id="IPR032675">
    <property type="entry name" value="LRR_dom_sf"/>
</dbReference>
<dbReference type="Proteomes" id="UP000515121">
    <property type="component" value="Unplaced"/>
</dbReference>
<sequence>MASTPSTCASVLLFFITLLSSVSATVVDDLANLHPPSDFNTTIISNCMKDTSLRYCSSSPTAMDLNEIFRFTIVASHLCNESKNPNCVESFPKIDLRSRPKITPLYLSFSFFWKYCPITILSINLSNNSLKGSFPTDVLLCTQIQALDLSHNDLSGDVPIQSFSPLTNLTLLNLSYNQFSESKISDSQFFKRFNSSSFLNSGLLPNHQEYRVKAVILLLGFPIVVILMVGCLWWLCFRRPDFLPKALQNKHKFTNSMLKAATNGFSKKNKVGKSEGFAIYRGILRDGTEVRIEIYLNNVISRENRRKFVQECKVLVQLCHKNLVKVYGWCSNRTLSARVTEWTGEESVEMWLSESAPSWKLRLKVLVGVLKGMCYLQEQWPEVDYDLRTSGVLIHQSTEPLIARFKVGENSSRKKIYRFGVFLLEMMTNGRLGKEFEGSEAGFFEYVKTQYPGNLLKVIDERMKLTENTFDQAKQAIGIGLTCTDHSTNRHLRLGQISNMITRIYESCLVLASQNHSKSRAKGGRTCSHNFHPKLIYKDPLYRLWINIFECEDRGEPVRSFVLSNIEEIKADLCRIRSHEATITESIYEKTNRLFSLKSTIIYQLLLIGQYVIDDNLHFIQLRFITYAGIAATYVLSSLFSTFGNNFSRFELVKVRLIIEPTQVEIMTSLNLTQDREHNLKIF</sequence>
<feature type="transmembrane region" description="Helical" evidence="4">
    <location>
        <begin position="214"/>
        <end position="235"/>
    </location>
</feature>
<dbReference type="InterPro" id="IPR011009">
    <property type="entry name" value="Kinase-like_dom_sf"/>
</dbReference>
<dbReference type="InterPro" id="IPR000719">
    <property type="entry name" value="Prot_kinase_dom"/>
</dbReference>
<evidence type="ECO:0000313" key="7">
    <source>
        <dbReference type="Proteomes" id="UP000515121"/>
    </source>
</evidence>
<dbReference type="OrthoDB" id="1914767at2759"/>
<name>A0A6P5WY21_DURZI</name>
<dbReference type="Gene3D" id="3.30.200.20">
    <property type="entry name" value="Phosphorylase Kinase, domain 1"/>
    <property type="match status" value="1"/>
</dbReference>
<reference evidence="8" key="1">
    <citation type="submission" date="2025-08" db="UniProtKB">
        <authorList>
            <consortium name="RefSeq"/>
        </authorList>
    </citation>
    <scope>IDENTIFICATION</scope>
    <source>
        <tissue evidence="8">Fruit stalk</tissue>
    </source>
</reference>
<evidence type="ECO:0000256" key="5">
    <source>
        <dbReference type="SAM" id="SignalP"/>
    </source>
</evidence>
<feature type="transmembrane region" description="Helical" evidence="4">
    <location>
        <begin position="625"/>
        <end position="647"/>
    </location>
</feature>
<dbReference type="PROSITE" id="PS50011">
    <property type="entry name" value="PROTEIN_KINASE_DOM"/>
    <property type="match status" value="1"/>
</dbReference>
<dbReference type="GeneID" id="111278398"/>
<evidence type="ECO:0000256" key="4">
    <source>
        <dbReference type="SAM" id="Phobius"/>
    </source>
</evidence>
<keyword evidence="3" id="KW-0675">Receptor</keyword>
<dbReference type="InterPro" id="IPR051716">
    <property type="entry name" value="Plant_RL_S/T_kinase"/>
</dbReference>
<dbReference type="SUPFAM" id="SSF56112">
    <property type="entry name" value="Protein kinase-like (PK-like)"/>
    <property type="match status" value="1"/>
</dbReference>
<keyword evidence="4" id="KW-0472">Membrane</keyword>
<dbReference type="RefSeq" id="XP_022720778.1">
    <property type="nucleotide sequence ID" value="XM_022865043.1"/>
</dbReference>
<dbReference type="GO" id="GO:0004672">
    <property type="term" value="F:protein kinase activity"/>
    <property type="evidence" value="ECO:0007669"/>
    <property type="project" value="InterPro"/>
</dbReference>
<evidence type="ECO:0000259" key="6">
    <source>
        <dbReference type="PROSITE" id="PS50011"/>
    </source>
</evidence>
<dbReference type="KEGG" id="dzi:111278398"/>
<keyword evidence="4" id="KW-0812">Transmembrane</keyword>
<accession>A0A6P5WY21</accession>
<dbReference type="PANTHER" id="PTHR48053">
    <property type="entry name" value="LEUCINE RICH REPEAT FAMILY PROTEIN, EXPRESSED"/>
    <property type="match status" value="1"/>
</dbReference>
<feature type="signal peptide" evidence="5">
    <location>
        <begin position="1"/>
        <end position="24"/>
    </location>
</feature>
<gene>
    <name evidence="8" type="primary">LOC111278398</name>
</gene>
<dbReference type="Gene3D" id="3.80.10.10">
    <property type="entry name" value="Ribonuclease Inhibitor"/>
    <property type="match status" value="1"/>
</dbReference>
<feature type="chain" id="PRO_5028204818" evidence="5">
    <location>
        <begin position="25"/>
        <end position="683"/>
    </location>
</feature>
<feature type="domain" description="Protein kinase" evidence="6">
    <location>
        <begin position="265"/>
        <end position="562"/>
    </location>
</feature>
<dbReference type="Pfam" id="PF07714">
    <property type="entry name" value="PK_Tyr_Ser-Thr"/>
    <property type="match status" value="1"/>
</dbReference>